<feature type="region of interest" description="Disordered" evidence="1">
    <location>
        <begin position="1"/>
        <end position="54"/>
    </location>
</feature>
<reference evidence="2" key="1">
    <citation type="submission" date="2020-02" db="EMBL/GenBank/DDBJ databases">
        <authorList>
            <person name="Palmer J.M."/>
        </authorList>
    </citation>
    <scope>NUCLEOTIDE SEQUENCE</scope>
    <source>
        <strain evidence="2">EPUS1.4</strain>
        <tissue evidence="2">Thallus</tissue>
    </source>
</reference>
<dbReference type="Proteomes" id="UP000606974">
    <property type="component" value="Unassembled WGS sequence"/>
</dbReference>
<comment type="caution">
    <text evidence="2">The sequence shown here is derived from an EMBL/GenBank/DDBJ whole genome shotgun (WGS) entry which is preliminary data.</text>
</comment>
<protein>
    <recommendedName>
        <fullName evidence="4">RING-type domain-containing protein</fullName>
    </recommendedName>
</protein>
<proteinExistence type="predicted"/>
<evidence type="ECO:0000256" key="1">
    <source>
        <dbReference type="SAM" id="MobiDB-lite"/>
    </source>
</evidence>
<dbReference type="SUPFAM" id="SSF57850">
    <property type="entry name" value="RING/U-box"/>
    <property type="match status" value="1"/>
</dbReference>
<accession>A0A8H7E6Z2</accession>
<gene>
    <name evidence="2" type="ORF">GJ744_006081</name>
</gene>
<organism evidence="2 3">
    <name type="scientific">Endocarpon pusillum</name>
    <dbReference type="NCBI Taxonomy" id="364733"/>
    <lineage>
        <taxon>Eukaryota</taxon>
        <taxon>Fungi</taxon>
        <taxon>Dikarya</taxon>
        <taxon>Ascomycota</taxon>
        <taxon>Pezizomycotina</taxon>
        <taxon>Eurotiomycetes</taxon>
        <taxon>Chaetothyriomycetidae</taxon>
        <taxon>Verrucariales</taxon>
        <taxon>Verrucariaceae</taxon>
        <taxon>Endocarpon</taxon>
    </lineage>
</organism>
<evidence type="ECO:0000313" key="2">
    <source>
        <dbReference type="EMBL" id="KAF7510715.1"/>
    </source>
</evidence>
<evidence type="ECO:0000313" key="3">
    <source>
        <dbReference type="Proteomes" id="UP000606974"/>
    </source>
</evidence>
<evidence type="ECO:0008006" key="4">
    <source>
        <dbReference type="Google" id="ProtNLM"/>
    </source>
</evidence>
<feature type="region of interest" description="Disordered" evidence="1">
    <location>
        <begin position="100"/>
        <end position="119"/>
    </location>
</feature>
<dbReference type="OrthoDB" id="10401823at2759"/>
<dbReference type="EMBL" id="JAACFV010000027">
    <property type="protein sequence ID" value="KAF7510715.1"/>
    <property type="molecule type" value="Genomic_DNA"/>
</dbReference>
<name>A0A8H7E6Z2_9EURO</name>
<dbReference type="AlphaFoldDB" id="A0A8H7E6Z2"/>
<dbReference type="InterPro" id="IPR013083">
    <property type="entry name" value="Znf_RING/FYVE/PHD"/>
</dbReference>
<feature type="compositionally biased region" description="Basic and acidic residues" evidence="1">
    <location>
        <begin position="100"/>
        <end position="110"/>
    </location>
</feature>
<sequence length="213" mass="24275">MSHSSLEIFEPENERECDGSKNVTMATSTDHETTHESNLLEEVASGDRPTESVVAASGRSLPAEDMLHERINQEEQGVAQTDDVWATEHRVPRTWHEHEEVLDEQRHEQAEEGQDQLDAEPDHQGMAGLRATEKHQCIICWESVGDLPEDNYVLLHCRDIYCRDCINVALELSIRCEANFPLHFACKRPLPLGEINHLLAEKLLDRYFAVLPE</sequence>
<dbReference type="Gene3D" id="3.30.40.10">
    <property type="entry name" value="Zinc/RING finger domain, C3HC4 (zinc finger)"/>
    <property type="match status" value="1"/>
</dbReference>
<keyword evidence="3" id="KW-1185">Reference proteome</keyword>